<comment type="caution">
    <text evidence="2">The sequence shown here is derived from an EMBL/GenBank/DDBJ whole genome shotgun (WGS) entry which is preliminary data.</text>
</comment>
<accession>A0A023BCY0</accession>
<dbReference type="EMBL" id="AFNH02000083">
    <property type="protein sequence ID" value="EZG86040.1"/>
    <property type="molecule type" value="Genomic_DNA"/>
</dbReference>
<dbReference type="AlphaFoldDB" id="A0A023BCY0"/>
<feature type="region of interest" description="Disordered" evidence="1">
    <location>
        <begin position="1"/>
        <end position="66"/>
    </location>
</feature>
<dbReference type="GeneID" id="22910658"/>
<evidence type="ECO:0000313" key="2">
    <source>
        <dbReference type="EMBL" id="EZG86040.1"/>
    </source>
</evidence>
<feature type="compositionally biased region" description="Polar residues" evidence="1">
    <location>
        <begin position="10"/>
        <end position="22"/>
    </location>
</feature>
<sequence length="271" mass="29172">MTRKCCGGQFNRTPHNSMNTEPETIVLRSTLPKPAPRWADLSTRAKLEAAPSGAPSAAPSPAASGKQQLLHPVLQVLNQLERNHPQESDTISGIKQHLRSYVEQDGDATPASIFGARSAPSAFRPLTPPDLARQLAPTQEASPVSLSDVTSIDLDGHEPNWVMDGAGCDDFLEPILKVVRNLASVLGSSLNITGRKEDKAISVTHNHSEAASCNPGCWAFEIPANHHDYIPEKCAPQRCPPAPCPSAPTKTNQLLSNVHPQGYRTTVRIPL</sequence>
<dbReference type="VEuPathDB" id="CryptoDB:GNI_011070"/>
<keyword evidence="3" id="KW-1185">Reference proteome</keyword>
<protein>
    <submittedName>
        <fullName evidence="2">Uncharacterized protein</fullName>
    </submittedName>
</protein>
<dbReference type="RefSeq" id="XP_011128795.1">
    <property type="nucleotide sequence ID" value="XM_011130493.1"/>
</dbReference>
<dbReference type="Proteomes" id="UP000019763">
    <property type="component" value="Unassembled WGS sequence"/>
</dbReference>
<reference evidence="2" key="1">
    <citation type="submission" date="2013-12" db="EMBL/GenBank/DDBJ databases">
        <authorList>
            <person name="Omoto C.K."/>
            <person name="Sibley D."/>
            <person name="Venepally P."/>
            <person name="Hadjithomas M."/>
            <person name="Karamycheva S."/>
            <person name="Brunk B."/>
            <person name="Roos D."/>
            <person name="Caler E."/>
            <person name="Lorenzi H."/>
        </authorList>
    </citation>
    <scope>NUCLEOTIDE SEQUENCE</scope>
</reference>
<evidence type="ECO:0000256" key="1">
    <source>
        <dbReference type="SAM" id="MobiDB-lite"/>
    </source>
</evidence>
<feature type="compositionally biased region" description="Low complexity" evidence="1">
    <location>
        <begin position="49"/>
        <end position="65"/>
    </location>
</feature>
<evidence type="ECO:0000313" key="3">
    <source>
        <dbReference type="Proteomes" id="UP000019763"/>
    </source>
</evidence>
<organism evidence="2 3">
    <name type="scientific">Gregarina niphandrodes</name>
    <name type="common">Septate eugregarine</name>
    <dbReference type="NCBI Taxonomy" id="110365"/>
    <lineage>
        <taxon>Eukaryota</taxon>
        <taxon>Sar</taxon>
        <taxon>Alveolata</taxon>
        <taxon>Apicomplexa</taxon>
        <taxon>Conoidasida</taxon>
        <taxon>Gregarinasina</taxon>
        <taxon>Eugregarinorida</taxon>
        <taxon>Gregarinidae</taxon>
        <taxon>Gregarina</taxon>
    </lineage>
</organism>
<proteinExistence type="predicted"/>
<gene>
    <name evidence="2" type="ORF">GNI_011070</name>
</gene>
<name>A0A023BCY0_GRENI</name>